<comment type="subcellular location">
    <subcellularLocation>
        <location evidence="1">Cell membrane</location>
        <topology evidence="1">Multi-pass membrane protein</topology>
    </subcellularLocation>
</comment>
<keyword evidence="5 6" id="KW-0472">Membrane</keyword>
<evidence type="ECO:0000313" key="8">
    <source>
        <dbReference type="EMBL" id="NVO77048.1"/>
    </source>
</evidence>
<evidence type="ECO:0000256" key="1">
    <source>
        <dbReference type="ARBA" id="ARBA00004651"/>
    </source>
</evidence>
<dbReference type="EMBL" id="JABXYJ010000002">
    <property type="protein sequence ID" value="NVO77048.1"/>
    <property type="molecule type" value="Genomic_DNA"/>
</dbReference>
<dbReference type="InterPro" id="IPR051258">
    <property type="entry name" value="Diverse_Substrate_Transporter"/>
</dbReference>
<feature type="transmembrane region" description="Helical" evidence="6">
    <location>
        <begin position="193"/>
        <end position="214"/>
    </location>
</feature>
<dbReference type="AlphaFoldDB" id="A0A850QCI0"/>
<feature type="transmembrane region" description="Helical" evidence="6">
    <location>
        <begin position="135"/>
        <end position="153"/>
    </location>
</feature>
<feature type="transmembrane region" description="Helical" evidence="6">
    <location>
        <begin position="260"/>
        <end position="277"/>
    </location>
</feature>
<feature type="transmembrane region" description="Helical" evidence="6">
    <location>
        <begin position="111"/>
        <end position="128"/>
    </location>
</feature>
<dbReference type="InterPro" id="IPR037185">
    <property type="entry name" value="EmrE-like"/>
</dbReference>
<dbReference type="GO" id="GO:0005886">
    <property type="term" value="C:plasma membrane"/>
    <property type="evidence" value="ECO:0007669"/>
    <property type="project" value="UniProtKB-SubCell"/>
</dbReference>
<evidence type="ECO:0000256" key="5">
    <source>
        <dbReference type="ARBA" id="ARBA00023136"/>
    </source>
</evidence>
<evidence type="ECO:0000256" key="6">
    <source>
        <dbReference type="SAM" id="Phobius"/>
    </source>
</evidence>
<protein>
    <submittedName>
        <fullName evidence="8">DMT family transporter</fullName>
    </submittedName>
</protein>
<evidence type="ECO:0000259" key="7">
    <source>
        <dbReference type="Pfam" id="PF00892"/>
    </source>
</evidence>
<reference evidence="8 9" key="1">
    <citation type="submission" date="2020-06" db="EMBL/GenBank/DDBJ databases">
        <authorList>
            <person name="Qiu C."/>
            <person name="Liu Z."/>
        </authorList>
    </citation>
    <scope>NUCLEOTIDE SEQUENCE [LARGE SCALE GENOMIC DNA]</scope>
    <source>
        <strain evidence="8 9">EM 1</strain>
    </source>
</reference>
<accession>A0A850QCI0</accession>
<dbReference type="Proteomes" id="UP000588051">
    <property type="component" value="Unassembled WGS sequence"/>
</dbReference>
<keyword evidence="4 6" id="KW-1133">Transmembrane helix</keyword>
<sequence length="303" mass="32982">MDSLVLTSHARQHYLSGLLIAIAGAVLFSTKAIVAKLIYRYHVDAVTLITFRMAFSLPVFAGIALWQMRQSAALPAADRWRLVVLGLMGYYLSSFLDFLGLQYITAGLERLILFLTPSFVLLMSAVYYRRPVSRLEWAALIVSYLGIVLVFLHDLKFGGADVLLGSLLVLGAAVSYAVYLIQSGQLVMKLGSLRLVSYAMCVSSAACIGQFFILRPGSMLLQPAPVYWLSLVNAIFCTVLPVFMTMIAVKRIGAATASQAGMIGPVSTLFLGAFFLAEPITGWQLAGTVLVMGGMYLLSKKKI</sequence>
<dbReference type="PANTHER" id="PTHR42920">
    <property type="entry name" value="OS03G0707200 PROTEIN-RELATED"/>
    <property type="match status" value="1"/>
</dbReference>
<keyword evidence="9" id="KW-1185">Reference proteome</keyword>
<dbReference type="InterPro" id="IPR000620">
    <property type="entry name" value="EamA_dom"/>
</dbReference>
<feature type="domain" description="EamA" evidence="7">
    <location>
        <begin position="16"/>
        <end position="151"/>
    </location>
</feature>
<comment type="caution">
    <text evidence="8">The sequence shown here is derived from an EMBL/GenBank/DDBJ whole genome shotgun (WGS) entry which is preliminary data.</text>
</comment>
<feature type="transmembrane region" description="Helical" evidence="6">
    <location>
        <begin position="226"/>
        <end position="248"/>
    </location>
</feature>
<proteinExistence type="predicted"/>
<gene>
    <name evidence="8" type="ORF">HV832_04305</name>
</gene>
<keyword evidence="3 6" id="KW-0812">Transmembrane</keyword>
<dbReference type="SUPFAM" id="SSF103481">
    <property type="entry name" value="Multidrug resistance efflux transporter EmrE"/>
    <property type="match status" value="2"/>
</dbReference>
<feature type="transmembrane region" description="Helical" evidence="6">
    <location>
        <begin position="80"/>
        <end position="105"/>
    </location>
</feature>
<organism evidence="8 9">
    <name type="scientific">Undibacterium oligocarboniphilum</name>
    <dbReference type="NCBI Taxonomy" id="666702"/>
    <lineage>
        <taxon>Bacteria</taxon>
        <taxon>Pseudomonadati</taxon>
        <taxon>Pseudomonadota</taxon>
        <taxon>Betaproteobacteria</taxon>
        <taxon>Burkholderiales</taxon>
        <taxon>Oxalobacteraceae</taxon>
        <taxon>Undibacterium</taxon>
    </lineage>
</organism>
<dbReference type="PANTHER" id="PTHR42920:SF5">
    <property type="entry name" value="EAMA DOMAIN-CONTAINING PROTEIN"/>
    <property type="match status" value="1"/>
</dbReference>
<feature type="transmembrane region" description="Helical" evidence="6">
    <location>
        <begin position="159"/>
        <end position="181"/>
    </location>
</feature>
<feature type="transmembrane region" description="Helical" evidence="6">
    <location>
        <begin position="283"/>
        <end position="299"/>
    </location>
</feature>
<feature type="domain" description="EamA" evidence="7">
    <location>
        <begin position="164"/>
        <end position="299"/>
    </location>
</feature>
<dbReference type="Gene3D" id="1.10.3730.20">
    <property type="match status" value="1"/>
</dbReference>
<dbReference type="RefSeq" id="WP_176802318.1">
    <property type="nucleotide sequence ID" value="NZ_JABXYJ010000002.1"/>
</dbReference>
<feature type="transmembrane region" description="Helical" evidence="6">
    <location>
        <begin position="45"/>
        <end position="68"/>
    </location>
</feature>
<evidence type="ECO:0000256" key="3">
    <source>
        <dbReference type="ARBA" id="ARBA00022692"/>
    </source>
</evidence>
<evidence type="ECO:0000256" key="4">
    <source>
        <dbReference type="ARBA" id="ARBA00022989"/>
    </source>
</evidence>
<evidence type="ECO:0000313" key="9">
    <source>
        <dbReference type="Proteomes" id="UP000588051"/>
    </source>
</evidence>
<keyword evidence="2" id="KW-1003">Cell membrane</keyword>
<dbReference type="Pfam" id="PF00892">
    <property type="entry name" value="EamA"/>
    <property type="match status" value="2"/>
</dbReference>
<evidence type="ECO:0000256" key="2">
    <source>
        <dbReference type="ARBA" id="ARBA00022475"/>
    </source>
</evidence>
<feature type="transmembrane region" description="Helical" evidence="6">
    <location>
        <begin position="14"/>
        <end position="39"/>
    </location>
</feature>
<name>A0A850QCI0_9BURK</name>